<feature type="region of interest" description="Disordered" evidence="1">
    <location>
        <begin position="1"/>
        <end position="102"/>
    </location>
</feature>
<comment type="caution">
    <text evidence="2">The sequence shown here is derived from an EMBL/GenBank/DDBJ whole genome shotgun (WGS) entry which is preliminary data.</text>
</comment>
<evidence type="ECO:0000313" key="2">
    <source>
        <dbReference type="EMBL" id="KZL77049.1"/>
    </source>
</evidence>
<feature type="compositionally biased region" description="Low complexity" evidence="1">
    <location>
        <begin position="344"/>
        <end position="355"/>
    </location>
</feature>
<feature type="compositionally biased region" description="Basic and acidic residues" evidence="1">
    <location>
        <begin position="1"/>
        <end position="13"/>
    </location>
</feature>
<dbReference type="Proteomes" id="UP000076552">
    <property type="component" value="Unassembled WGS sequence"/>
</dbReference>
<reference evidence="2 3" key="1">
    <citation type="submission" date="2015-06" db="EMBL/GenBank/DDBJ databases">
        <title>Survival trade-offs in plant roots during colonization by closely related pathogenic and mutualistic fungi.</title>
        <authorList>
            <person name="Hacquard S."/>
            <person name="Kracher B."/>
            <person name="Hiruma K."/>
            <person name="Weinman A."/>
            <person name="Muench P."/>
            <person name="Garrido Oter R."/>
            <person name="Ver Loren van Themaat E."/>
            <person name="Dallerey J.-F."/>
            <person name="Damm U."/>
            <person name="Henrissat B."/>
            <person name="Lespinet O."/>
            <person name="Thon M."/>
            <person name="Kemen E."/>
            <person name="McHardy A.C."/>
            <person name="Schulze-Lefert P."/>
            <person name="O'Connell R.J."/>
        </authorList>
    </citation>
    <scope>NUCLEOTIDE SEQUENCE [LARGE SCALE GENOMIC DNA]</scope>
    <source>
        <strain evidence="2 3">0861</strain>
    </source>
</reference>
<organism evidence="2 3">
    <name type="scientific">Colletotrichum tofieldiae</name>
    <dbReference type="NCBI Taxonomy" id="708197"/>
    <lineage>
        <taxon>Eukaryota</taxon>
        <taxon>Fungi</taxon>
        <taxon>Dikarya</taxon>
        <taxon>Ascomycota</taxon>
        <taxon>Pezizomycotina</taxon>
        <taxon>Sordariomycetes</taxon>
        <taxon>Hypocreomycetidae</taxon>
        <taxon>Glomerellales</taxon>
        <taxon>Glomerellaceae</taxon>
        <taxon>Colletotrichum</taxon>
        <taxon>Colletotrichum spaethianum species complex</taxon>
    </lineage>
</organism>
<evidence type="ECO:0000256" key="1">
    <source>
        <dbReference type="SAM" id="MobiDB-lite"/>
    </source>
</evidence>
<accession>A0A166XXC7</accession>
<feature type="compositionally biased region" description="Polar residues" evidence="1">
    <location>
        <begin position="37"/>
        <end position="49"/>
    </location>
</feature>
<dbReference type="AlphaFoldDB" id="A0A166XXC7"/>
<name>A0A166XXC7_9PEZI</name>
<feature type="non-terminal residue" evidence="2">
    <location>
        <position position="1"/>
    </location>
</feature>
<dbReference type="EMBL" id="LFIV01000010">
    <property type="protein sequence ID" value="KZL77049.1"/>
    <property type="molecule type" value="Genomic_DNA"/>
</dbReference>
<sequence length="366" mass="41019">LKDTRETERERLQDPCQPRTGLWNSNPRLLSHPPPDNNHTSHNASQPQKVGQHVHVGKDGHCHRPLSVRQAPFDSHQAPDPPKAGQEPQGPGTRTPRLVGRSAGEFPSVLHDLRKTIRTPRHQLLILLRSLPQTRPAKRINRQESQPGAHGQLPLLRHRQPRAEGHRASRVTLAAELDALLPAHDARCHHHHQRRWPVLIRHLRVAVAQHPAPEPAIPHIVPPQPVALHQEQHQQPQHLVQPRHQQLLPGHLRRRVRGQRVRLQLQLQRHGPAATDAETHWAGLLEAEKHRVGDPHGRSLTLAGTVCEGSCTTARMVQSTHRHDDGIGEATDALRTASRPALCARRAGTTGPPRTRLSHPRPRPRG</sequence>
<keyword evidence="3" id="KW-1185">Reference proteome</keyword>
<feature type="compositionally biased region" description="Basic residues" evidence="1">
    <location>
        <begin position="356"/>
        <end position="366"/>
    </location>
</feature>
<gene>
    <name evidence="2" type="ORF">CT0861_00369</name>
</gene>
<feature type="region of interest" description="Disordered" evidence="1">
    <location>
        <begin position="336"/>
        <end position="366"/>
    </location>
</feature>
<proteinExistence type="predicted"/>
<evidence type="ECO:0000313" key="3">
    <source>
        <dbReference type="Proteomes" id="UP000076552"/>
    </source>
</evidence>
<protein>
    <submittedName>
        <fullName evidence="2">Uncharacterized protein</fullName>
    </submittedName>
</protein>